<dbReference type="EMBL" id="BKCJ010005609">
    <property type="protein sequence ID" value="GEU67667.1"/>
    <property type="molecule type" value="Genomic_DNA"/>
</dbReference>
<gene>
    <name evidence="1" type="ORF">Tci_039645</name>
</gene>
<sequence>THEEDDETDLLDTRKKKEYAGWKLYTDKASSKVGSGAGLMIVSPKEVGPRVIMSEYQDVRRCKKVKRLRESLTEAPLEVSECVNTEEKVIINQRYPEQAIVIGRQLTTHFKKELLKLLKDNADIFAWEYSDMKGILITLKIRNEAFVTEHKLQENKKITLV</sequence>
<name>A0A6L2M3B3_TANCI</name>
<accession>A0A6L2M3B3</accession>
<keyword evidence="1" id="KW-0695">RNA-directed DNA polymerase</keyword>
<dbReference type="GO" id="GO:0003964">
    <property type="term" value="F:RNA-directed DNA polymerase activity"/>
    <property type="evidence" value="ECO:0007669"/>
    <property type="project" value="UniProtKB-KW"/>
</dbReference>
<reference evidence="1" key="1">
    <citation type="journal article" date="2019" name="Sci. Rep.">
        <title>Draft genome of Tanacetum cinerariifolium, the natural source of mosquito coil.</title>
        <authorList>
            <person name="Yamashiro T."/>
            <person name="Shiraishi A."/>
            <person name="Satake H."/>
            <person name="Nakayama K."/>
        </authorList>
    </citation>
    <scope>NUCLEOTIDE SEQUENCE</scope>
</reference>
<protein>
    <submittedName>
        <fullName evidence="1">Reverse transcriptase domain-containing protein</fullName>
    </submittedName>
</protein>
<proteinExistence type="predicted"/>
<keyword evidence="1" id="KW-0808">Transferase</keyword>
<feature type="non-terminal residue" evidence="1">
    <location>
        <position position="1"/>
    </location>
</feature>
<dbReference type="AlphaFoldDB" id="A0A6L2M3B3"/>
<organism evidence="1">
    <name type="scientific">Tanacetum cinerariifolium</name>
    <name type="common">Dalmatian daisy</name>
    <name type="synonym">Chrysanthemum cinerariifolium</name>
    <dbReference type="NCBI Taxonomy" id="118510"/>
    <lineage>
        <taxon>Eukaryota</taxon>
        <taxon>Viridiplantae</taxon>
        <taxon>Streptophyta</taxon>
        <taxon>Embryophyta</taxon>
        <taxon>Tracheophyta</taxon>
        <taxon>Spermatophyta</taxon>
        <taxon>Magnoliopsida</taxon>
        <taxon>eudicotyledons</taxon>
        <taxon>Gunneridae</taxon>
        <taxon>Pentapetalae</taxon>
        <taxon>asterids</taxon>
        <taxon>campanulids</taxon>
        <taxon>Asterales</taxon>
        <taxon>Asteraceae</taxon>
        <taxon>Asteroideae</taxon>
        <taxon>Anthemideae</taxon>
        <taxon>Anthemidinae</taxon>
        <taxon>Tanacetum</taxon>
    </lineage>
</organism>
<comment type="caution">
    <text evidence="1">The sequence shown here is derived from an EMBL/GenBank/DDBJ whole genome shotgun (WGS) entry which is preliminary data.</text>
</comment>
<evidence type="ECO:0000313" key="1">
    <source>
        <dbReference type="EMBL" id="GEU67667.1"/>
    </source>
</evidence>
<keyword evidence="1" id="KW-0548">Nucleotidyltransferase</keyword>